<comment type="similarity">
    <text evidence="1">Belongs to the Gfa family.</text>
</comment>
<organism evidence="6 7">
    <name type="scientific">Rhodoferax lacus</name>
    <dbReference type="NCBI Taxonomy" id="2184758"/>
    <lineage>
        <taxon>Bacteria</taxon>
        <taxon>Pseudomonadati</taxon>
        <taxon>Pseudomonadota</taxon>
        <taxon>Betaproteobacteria</taxon>
        <taxon>Burkholderiales</taxon>
        <taxon>Comamonadaceae</taxon>
        <taxon>Rhodoferax</taxon>
    </lineage>
</organism>
<dbReference type="Proteomes" id="UP000260665">
    <property type="component" value="Unassembled WGS sequence"/>
</dbReference>
<dbReference type="RefSeq" id="WP_117176873.1">
    <property type="nucleotide sequence ID" value="NZ_QFZK01000005.1"/>
</dbReference>
<accession>A0A3E1RCC8</accession>
<dbReference type="Gene3D" id="3.90.1590.10">
    <property type="entry name" value="glutathione-dependent formaldehyde- activating enzyme (gfa)"/>
    <property type="match status" value="1"/>
</dbReference>
<dbReference type="PANTHER" id="PTHR33337:SF40">
    <property type="entry name" value="CENP-V_GFA DOMAIN-CONTAINING PROTEIN-RELATED"/>
    <property type="match status" value="1"/>
</dbReference>
<reference evidence="6 7" key="1">
    <citation type="submission" date="2018-05" db="EMBL/GenBank/DDBJ databases">
        <title>Rhodoferax soyangensis sp.nov., isolated from an oligotrophic freshwater lake.</title>
        <authorList>
            <person name="Park M."/>
        </authorList>
    </citation>
    <scope>NUCLEOTIDE SEQUENCE [LARGE SCALE GENOMIC DNA]</scope>
    <source>
        <strain evidence="6 7">IMCC26218</strain>
    </source>
</reference>
<dbReference type="InterPro" id="IPR011057">
    <property type="entry name" value="Mss4-like_sf"/>
</dbReference>
<dbReference type="Pfam" id="PF04828">
    <property type="entry name" value="GFA"/>
    <property type="match status" value="1"/>
</dbReference>
<dbReference type="PANTHER" id="PTHR33337">
    <property type="entry name" value="GFA DOMAIN-CONTAINING PROTEIN"/>
    <property type="match status" value="1"/>
</dbReference>
<dbReference type="GO" id="GO:0016846">
    <property type="term" value="F:carbon-sulfur lyase activity"/>
    <property type="evidence" value="ECO:0007669"/>
    <property type="project" value="InterPro"/>
</dbReference>
<feature type="domain" description="CENP-V/GFA" evidence="5">
    <location>
        <begin position="5"/>
        <end position="119"/>
    </location>
</feature>
<dbReference type="AlphaFoldDB" id="A0A3E1RCC8"/>
<sequence>MTTNIFGGCACGGVRYAVSGKLRDIIACHCEQCRRTSGHFVAATACRREHFTLLQQSSLQWYSAVPGYRRGFCNVCGASLFFEETGGPRVSIAAGSLDAPQGLHIAAHIYTAEAGDYYAIEPGVPSSSGGAHNVALPE</sequence>
<dbReference type="EMBL" id="QFZK01000005">
    <property type="protein sequence ID" value="RFO96923.1"/>
    <property type="molecule type" value="Genomic_DNA"/>
</dbReference>
<dbReference type="PROSITE" id="PS51891">
    <property type="entry name" value="CENP_V_GFA"/>
    <property type="match status" value="1"/>
</dbReference>
<dbReference type="GO" id="GO:0046872">
    <property type="term" value="F:metal ion binding"/>
    <property type="evidence" value="ECO:0007669"/>
    <property type="project" value="UniProtKB-KW"/>
</dbReference>
<name>A0A3E1RCC8_9BURK</name>
<comment type="caution">
    <text evidence="6">The sequence shown here is derived from an EMBL/GenBank/DDBJ whole genome shotgun (WGS) entry which is preliminary data.</text>
</comment>
<keyword evidence="2" id="KW-0479">Metal-binding</keyword>
<evidence type="ECO:0000256" key="2">
    <source>
        <dbReference type="ARBA" id="ARBA00022723"/>
    </source>
</evidence>
<evidence type="ECO:0000256" key="3">
    <source>
        <dbReference type="ARBA" id="ARBA00022833"/>
    </source>
</evidence>
<gene>
    <name evidence="6" type="ORF">DIC66_10535</name>
</gene>
<keyword evidence="3" id="KW-0862">Zinc</keyword>
<evidence type="ECO:0000313" key="7">
    <source>
        <dbReference type="Proteomes" id="UP000260665"/>
    </source>
</evidence>
<dbReference type="OrthoDB" id="327703at2"/>
<keyword evidence="7" id="KW-1185">Reference proteome</keyword>
<evidence type="ECO:0000256" key="1">
    <source>
        <dbReference type="ARBA" id="ARBA00005495"/>
    </source>
</evidence>
<dbReference type="SUPFAM" id="SSF51316">
    <property type="entry name" value="Mss4-like"/>
    <property type="match status" value="1"/>
</dbReference>
<keyword evidence="4" id="KW-0456">Lyase</keyword>
<evidence type="ECO:0000256" key="4">
    <source>
        <dbReference type="ARBA" id="ARBA00023239"/>
    </source>
</evidence>
<evidence type="ECO:0000259" key="5">
    <source>
        <dbReference type="PROSITE" id="PS51891"/>
    </source>
</evidence>
<proteinExistence type="inferred from homology"/>
<protein>
    <submittedName>
        <fullName evidence="6">Aldehyde-activating protein</fullName>
    </submittedName>
</protein>
<evidence type="ECO:0000313" key="6">
    <source>
        <dbReference type="EMBL" id="RFO96923.1"/>
    </source>
</evidence>
<dbReference type="InterPro" id="IPR006913">
    <property type="entry name" value="CENP-V/GFA"/>
</dbReference>